<dbReference type="InterPro" id="IPR006016">
    <property type="entry name" value="UspA"/>
</dbReference>
<evidence type="ECO:0000313" key="3">
    <source>
        <dbReference type="EMBL" id="SDI92296.1"/>
    </source>
</evidence>
<dbReference type="PANTHER" id="PTHR46268">
    <property type="entry name" value="STRESS RESPONSE PROTEIN NHAX"/>
    <property type="match status" value="1"/>
</dbReference>
<keyword evidence="4" id="KW-1185">Reference proteome</keyword>
<dbReference type="STRING" id="1045773.SAMN05216555_105190"/>
<proteinExistence type="inferred from homology"/>
<accession>A0A1G8PIY4</accession>
<evidence type="ECO:0000313" key="4">
    <source>
        <dbReference type="Proteomes" id="UP000182130"/>
    </source>
</evidence>
<comment type="similarity">
    <text evidence="1">Belongs to the universal stress protein A family.</text>
</comment>
<dbReference type="AlphaFoldDB" id="A0A1G8PIY4"/>
<dbReference type="PANTHER" id="PTHR46268:SF6">
    <property type="entry name" value="UNIVERSAL STRESS PROTEIN UP12"/>
    <property type="match status" value="1"/>
</dbReference>
<evidence type="ECO:0000256" key="1">
    <source>
        <dbReference type="ARBA" id="ARBA00008791"/>
    </source>
</evidence>
<dbReference type="SUPFAM" id="SSF52402">
    <property type="entry name" value="Adenine nucleotide alpha hydrolases-like"/>
    <property type="match status" value="1"/>
</dbReference>
<reference evidence="4" key="1">
    <citation type="submission" date="2016-10" db="EMBL/GenBank/DDBJ databases">
        <authorList>
            <person name="Varghese N."/>
            <person name="Submissions S."/>
        </authorList>
    </citation>
    <scope>NUCLEOTIDE SEQUENCE [LARGE SCALE GENOMIC DNA]</scope>
    <source>
        <strain evidence="4">CGMCC 1.10783</strain>
    </source>
</reference>
<dbReference type="RefSeq" id="WP_074588362.1">
    <property type="nucleotide sequence ID" value="NZ_FNEI01000005.1"/>
</dbReference>
<sequence length="165" mass="16332">MTASPPNSPDPGLAGPVLAGVVPGQPGEVLQRAAGLALGTGAPLVVAYVDPTLDRSRQPIDPDGVDDDAEDIAAALRDQAAARLAGSGVAWSFVVLAGDPVRELARHAAAVDASTIVVGSTEHGPGRHFAALTGGSLAERLARHAGAPVLVVPPAAVTHGRSGTA</sequence>
<dbReference type="Proteomes" id="UP000182130">
    <property type="component" value="Unassembled WGS sequence"/>
</dbReference>
<organism evidence="3 4">
    <name type="scientific">Arthrobacter cupressi</name>
    <dbReference type="NCBI Taxonomy" id="1045773"/>
    <lineage>
        <taxon>Bacteria</taxon>
        <taxon>Bacillati</taxon>
        <taxon>Actinomycetota</taxon>
        <taxon>Actinomycetes</taxon>
        <taxon>Micrococcales</taxon>
        <taxon>Micrococcaceae</taxon>
        <taxon>Arthrobacter</taxon>
    </lineage>
</organism>
<protein>
    <submittedName>
        <fullName evidence="3">Nucleotide-binding universal stress protein, UspA family</fullName>
    </submittedName>
</protein>
<dbReference type="Gene3D" id="3.40.50.12370">
    <property type="match status" value="1"/>
</dbReference>
<evidence type="ECO:0000259" key="2">
    <source>
        <dbReference type="Pfam" id="PF00582"/>
    </source>
</evidence>
<dbReference type="EMBL" id="FNEI01000005">
    <property type="protein sequence ID" value="SDI92296.1"/>
    <property type="molecule type" value="Genomic_DNA"/>
</dbReference>
<dbReference type="CDD" id="cd00293">
    <property type="entry name" value="USP-like"/>
    <property type="match status" value="1"/>
</dbReference>
<gene>
    <name evidence="3" type="ORF">SAMN05216555_105190</name>
</gene>
<feature type="domain" description="UspA" evidence="2">
    <location>
        <begin position="27"/>
        <end position="153"/>
    </location>
</feature>
<name>A0A1G8PIY4_9MICC</name>
<dbReference type="Pfam" id="PF00582">
    <property type="entry name" value="Usp"/>
    <property type="match status" value="1"/>
</dbReference>